<accession>A0A4E9E907</accession>
<evidence type="ECO:0000256" key="1">
    <source>
        <dbReference type="SAM" id="MobiDB-lite"/>
    </source>
</evidence>
<dbReference type="EMBL" id="CAAKMV010000132">
    <property type="protein sequence ID" value="VIO58320.1"/>
    <property type="molecule type" value="Genomic_DNA"/>
</dbReference>
<feature type="region of interest" description="Disordered" evidence="1">
    <location>
        <begin position="1"/>
        <end position="71"/>
    </location>
</feature>
<dbReference type="Proteomes" id="UP000746612">
    <property type="component" value="Unassembled WGS sequence"/>
</dbReference>
<gene>
    <name evidence="3" type="ORF">FUG_LOCUS296873</name>
    <name evidence="2" type="ORF">MDCFG202_LOCUS117604</name>
</gene>
<evidence type="ECO:0000313" key="2">
    <source>
        <dbReference type="EMBL" id="CAG1973492.1"/>
    </source>
</evidence>
<reference evidence="2" key="2">
    <citation type="submission" date="2021-03" db="EMBL/GenBank/DDBJ databases">
        <authorList>
            <person name="Alouane T."/>
            <person name="Langin T."/>
            <person name="Bonhomme L."/>
        </authorList>
    </citation>
    <scope>NUCLEOTIDE SEQUENCE</scope>
    <source>
        <strain evidence="2">MDC_Fg202</strain>
    </source>
</reference>
<dbReference type="AlphaFoldDB" id="A0A4E9E907"/>
<proteinExistence type="predicted"/>
<protein>
    <submittedName>
        <fullName evidence="3">Uncharacterized protein</fullName>
    </submittedName>
</protein>
<name>A0A4E9E907_GIBZA</name>
<reference evidence="3" key="1">
    <citation type="submission" date="2019-04" db="EMBL/GenBank/DDBJ databases">
        <authorList>
            <person name="Melise S."/>
            <person name="Noan J."/>
            <person name="Okalmin O."/>
        </authorList>
    </citation>
    <scope>NUCLEOTIDE SEQUENCE</scope>
    <source>
        <strain evidence="3">FN9</strain>
    </source>
</reference>
<evidence type="ECO:0000313" key="3">
    <source>
        <dbReference type="EMBL" id="VIO58320.1"/>
    </source>
</evidence>
<feature type="compositionally biased region" description="Basic and acidic residues" evidence="1">
    <location>
        <begin position="28"/>
        <end position="56"/>
    </location>
</feature>
<dbReference type="EMBL" id="CAJPIJ010000094">
    <property type="protein sequence ID" value="CAG1973492.1"/>
    <property type="molecule type" value="Genomic_DNA"/>
</dbReference>
<sequence>MASGRSQEYEEGTRQANVGKIEGGGLKAVKECEGTTSKKKEPVRATGEGGRDEKRRGLARQAAAGSMLDSKHTVARHQLIANLPALDEV</sequence>
<organism evidence="3">
    <name type="scientific">Gibberella zeae</name>
    <name type="common">Wheat head blight fungus</name>
    <name type="synonym">Fusarium graminearum</name>
    <dbReference type="NCBI Taxonomy" id="5518"/>
    <lineage>
        <taxon>Eukaryota</taxon>
        <taxon>Fungi</taxon>
        <taxon>Dikarya</taxon>
        <taxon>Ascomycota</taxon>
        <taxon>Pezizomycotina</taxon>
        <taxon>Sordariomycetes</taxon>
        <taxon>Hypocreomycetidae</taxon>
        <taxon>Hypocreales</taxon>
        <taxon>Nectriaceae</taxon>
        <taxon>Fusarium</taxon>
    </lineage>
</organism>